<dbReference type="OrthoDB" id="2401621at2759"/>
<feature type="coiled-coil region" evidence="1">
    <location>
        <begin position="110"/>
        <end position="170"/>
    </location>
</feature>
<evidence type="ECO:0000313" key="2">
    <source>
        <dbReference type="EMBL" id="RIA89562.1"/>
    </source>
</evidence>
<sequence>MIQYKINLTKEKLKKYSKGKERIKLDICNENDNIIEKKVISKSIRNKMVTRKRKRNDERIEEKQQEIKKLKKEDKIKRFMNELRLPIKDNREILMEELDKMVQDERIKNVKKLVEKYLDLRDENSKLEQTVRKEIYDEMIEFLIKKDEDKKAKKDKRKALKEKIEKETEENLLGNKKLLRYGYIIEDDELDRRFMEFEE</sequence>
<name>A0A397SV23_9GLOM</name>
<keyword evidence="1" id="KW-0175">Coiled coil</keyword>
<dbReference type="AlphaFoldDB" id="A0A397SV23"/>
<evidence type="ECO:0000256" key="1">
    <source>
        <dbReference type="SAM" id="Coils"/>
    </source>
</evidence>
<dbReference type="Proteomes" id="UP000265703">
    <property type="component" value="Unassembled WGS sequence"/>
</dbReference>
<feature type="coiled-coil region" evidence="1">
    <location>
        <begin position="46"/>
        <end position="73"/>
    </location>
</feature>
<organism evidence="2 3">
    <name type="scientific">Glomus cerebriforme</name>
    <dbReference type="NCBI Taxonomy" id="658196"/>
    <lineage>
        <taxon>Eukaryota</taxon>
        <taxon>Fungi</taxon>
        <taxon>Fungi incertae sedis</taxon>
        <taxon>Mucoromycota</taxon>
        <taxon>Glomeromycotina</taxon>
        <taxon>Glomeromycetes</taxon>
        <taxon>Glomerales</taxon>
        <taxon>Glomeraceae</taxon>
        <taxon>Glomus</taxon>
    </lineage>
</organism>
<dbReference type="EMBL" id="QKYT01000215">
    <property type="protein sequence ID" value="RIA89562.1"/>
    <property type="molecule type" value="Genomic_DNA"/>
</dbReference>
<comment type="caution">
    <text evidence="2">The sequence shown here is derived from an EMBL/GenBank/DDBJ whole genome shotgun (WGS) entry which is preliminary data.</text>
</comment>
<reference evidence="2 3" key="1">
    <citation type="submission" date="2018-06" db="EMBL/GenBank/DDBJ databases">
        <title>Comparative genomics reveals the genomic features of Rhizophagus irregularis, R. cerebriforme, R. diaphanum and Gigaspora rosea, and their symbiotic lifestyle signature.</title>
        <authorList>
            <person name="Morin E."/>
            <person name="San Clemente H."/>
            <person name="Chen E.C.H."/>
            <person name="De La Providencia I."/>
            <person name="Hainaut M."/>
            <person name="Kuo A."/>
            <person name="Kohler A."/>
            <person name="Murat C."/>
            <person name="Tang N."/>
            <person name="Roy S."/>
            <person name="Loubradou J."/>
            <person name="Henrissat B."/>
            <person name="Grigoriev I.V."/>
            <person name="Corradi N."/>
            <person name="Roux C."/>
            <person name="Martin F.M."/>
        </authorList>
    </citation>
    <scope>NUCLEOTIDE SEQUENCE [LARGE SCALE GENOMIC DNA]</scope>
    <source>
        <strain evidence="2 3">DAOM 227022</strain>
    </source>
</reference>
<proteinExistence type="predicted"/>
<protein>
    <submittedName>
        <fullName evidence="2">Uncharacterized protein</fullName>
    </submittedName>
</protein>
<gene>
    <name evidence="2" type="ORF">C1645_824680</name>
</gene>
<evidence type="ECO:0000313" key="3">
    <source>
        <dbReference type="Proteomes" id="UP000265703"/>
    </source>
</evidence>
<keyword evidence="3" id="KW-1185">Reference proteome</keyword>
<accession>A0A397SV23</accession>